<evidence type="ECO:0000256" key="1">
    <source>
        <dbReference type="SAM" id="Phobius"/>
    </source>
</evidence>
<dbReference type="RefSeq" id="WP_280657822.1">
    <property type="nucleotide sequence ID" value="NZ_CP120373.1"/>
</dbReference>
<reference evidence="2 3" key="1">
    <citation type="submission" date="2023-03" db="EMBL/GenBank/DDBJ databases">
        <authorList>
            <person name="Kaur S."/>
            <person name="Espinosa-Saiz D."/>
            <person name="Velazquez E."/>
            <person name="Menendez E."/>
            <person name="diCenzo G.C."/>
        </authorList>
    </citation>
    <scope>NUCLEOTIDE SEQUENCE [LARGE SCALE GENOMIC DNA]</scope>
    <source>
        <strain evidence="2 3">LMG 24692</strain>
    </source>
</reference>
<keyword evidence="3" id="KW-1185">Reference proteome</keyword>
<evidence type="ECO:0000313" key="3">
    <source>
        <dbReference type="Proteomes" id="UP001229355"/>
    </source>
</evidence>
<accession>A0ABY8D9R5</accession>
<evidence type="ECO:0000313" key="2">
    <source>
        <dbReference type="EMBL" id="WEX85738.1"/>
    </source>
</evidence>
<feature type="transmembrane region" description="Helical" evidence="1">
    <location>
        <begin position="127"/>
        <end position="145"/>
    </location>
</feature>
<feature type="transmembrane region" description="Helical" evidence="1">
    <location>
        <begin position="41"/>
        <end position="61"/>
    </location>
</feature>
<keyword evidence="1" id="KW-0472">Membrane</keyword>
<keyword evidence="1" id="KW-0812">Transmembrane</keyword>
<protein>
    <recommendedName>
        <fullName evidence="4">Transmembrane protein</fullName>
    </recommendedName>
</protein>
<feature type="transmembrane region" description="Helical" evidence="1">
    <location>
        <begin position="184"/>
        <end position="206"/>
    </location>
</feature>
<name>A0ABY8D9R5_9HYPH</name>
<feature type="transmembrane region" description="Helical" evidence="1">
    <location>
        <begin position="68"/>
        <end position="84"/>
    </location>
</feature>
<feature type="transmembrane region" description="Helical" evidence="1">
    <location>
        <begin position="104"/>
        <end position="120"/>
    </location>
</feature>
<organism evidence="2 3">
    <name type="scientific">Sinorhizobium garamanticum</name>
    <dbReference type="NCBI Taxonomy" id="680247"/>
    <lineage>
        <taxon>Bacteria</taxon>
        <taxon>Pseudomonadati</taxon>
        <taxon>Pseudomonadota</taxon>
        <taxon>Alphaproteobacteria</taxon>
        <taxon>Hyphomicrobiales</taxon>
        <taxon>Rhizobiaceae</taxon>
        <taxon>Sinorhizobium/Ensifer group</taxon>
        <taxon>Sinorhizobium</taxon>
    </lineage>
</organism>
<sequence>MIKRLSPTQVRTLALFAVLPTLVAASQLIPHEFFFPEMGALFTLSVYDVALAMIGLGLNAAQISDTRFSLPLIALFLCALLPTVQFTEPLLRFFERFAMDGNLYALPPSAVVLAGLGLWTPDRRRRAACLIVAPLLGLTLGLFIGLEDLAIPSFIGGAIASALWCLVAPSLLARHFVPARPLRIATRILGSWLVVIGLIVFLTALLPAREQAPADGTILPFSDEGSVPQE</sequence>
<keyword evidence="1" id="KW-1133">Transmembrane helix</keyword>
<dbReference type="Proteomes" id="UP001229355">
    <property type="component" value="Chromosome 1"/>
</dbReference>
<gene>
    <name evidence="2" type="ORF">PZN02_001966</name>
</gene>
<dbReference type="EMBL" id="CP120373">
    <property type="protein sequence ID" value="WEX85738.1"/>
    <property type="molecule type" value="Genomic_DNA"/>
</dbReference>
<proteinExistence type="predicted"/>
<feature type="transmembrane region" description="Helical" evidence="1">
    <location>
        <begin position="151"/>
        <end position="172"/>
    </location>
</feature>
<evidence type="ECO:0008006" key="4">
    <source>
        <dbReference type="Google" id="ProtNLM"/>
    </source>
</evidence>